<proteinExistence type="inferred from homology"/>
<keyword evidence="5" id="KW-0119">Carbohydrate metabolism</keyword>
<dbReference type="SMART" id="SM00642">
    <property type="entry name" value="Aamy"/>
    <property type="match status" value="1"/>
</dbReference>
<dbReference type="PIRSF" id="PIRSF001021">
    <property type="entry name" value="Alph-amls_thrmst"/>
    <property type="match status" value="1"/>
</dbReference>
<dbReference type="Proteomes" id="UP001301958">
    <property type="component" value="Unassembled WGS sequence"/>
</dbReference>
<evidence type="ECO:0000256" key="2">
    <source>
        <dbReference type="ARBA" id="ARBA00008061"/>
    </source>
</evidence>
<dbReference type="GO" id="GO:0005975">
    <property type="term" value="P:carbohydrate metabolic process"/>
    <property type="evidence" value="ECO:0007669"/>
    <property type="project" value="InterPro"/>
</dbReference>
<dbReference type="InterPro" id="IPR013780">
    <property type="entry name" value="Glyco_hydro_b"/>
</dbReference>
<evidence type="ECO:0000256" key="5">
    <source>
        <dbReference type="ARBA" id="ARBA00023277"/>
    </source>
</evidence>
<dbReference type="Gene3D" id="3.20.20.80">
    <property type="entry name" value="Glycosidases"/>
    <property type="match status" value="1"/>
</dbReference>
<evidence type="ECO:0000256" key="3">
    <source>
        <dbReference type="ARBA" id="ARBA00022723"/>
    </source>
</evidence>
<dbReference type="AlphaFoldDB" id="A0AAN7BMY8"/>
<reference evidence="8" key="2">
    <citation type="submission" date="2023-05" db="EMBL/GenBank/DDBJ databases">
        <authorList>
            <consortium name="Lawrence Berkeley National Laboratory"/>
            <person name="Steindorff A."/>
            <person name="Hensen N."/>
            <person name="Bonometti L."/>
            <person name="Westerberg I."/>
            <person name="Brannstrom I.O."/>
            <person name="Guillou S."/>
            <person name="Cros-Aarteil S."/>
            <person name="Calhoun S."/>
            <person name="Haridas S."/>
            <person name="Kuo A."/>
            <person name="Mondo S."/>
            <person name="Pangilinan J."/>
            <person name="Riley R."/>
            <person name="Labutti K."/>
            <person name="Andreopoulos B."/>
            <person name="Lipzen A."/>
            <person name="Chen C."/>
            <person name="Yanf M."/>
            <person name="Daum C."/>
            <person name="Ng V."/>
            <person name="Clum A."/>
            <person name="Ohm R."/>
            <person name="Martin F."/>
            <person name="Silar P."/>
            <person name="Natvig D."/>
            <person name="Lalanne C."/>
            <person name="Gautier V."/>
            <person name="Ament-Velasquez S.L."/>
            <person name="Kruys A."/>
            <person name="Hutchinson M.I."/>
            <person name="Powell A.J."/>
            <person name="Barry K."/>
            <person name="Miller A.N."/>
            <person name="Grigoriev I.V."/>
            <person name="Debuchy R."/>
            <person name="Gladieux P."/>
            <person name="Thoren M.H."/>
            <person name="Johannesson H."/>
        </authorList>
    </citation>
    <scope>NUCLEOTIDE SEQUENCE</scope>
    <source>
        <strain evidence="8">CBS 990.96</strain>
    </source>
</reference>
<dbReference type="GO" id="GO:0004553">
    <property type="term" value="F:hydrolase activity, hydrolyzing O-glycosyl compounds"/>
    <property type="evidence" value="ECO:0007669"/>
    <property type="project" value="InterPro"/>
</dbReference>
<dbReference type="SUPFAM" id="SSF51445">
    <property type="entry name" value="(Trans)glycosidases"/>
    <property type="match status" value="1"/>
</dbReference>
<dbReference type="Gene3D" id="2.40.30.140">
    <property type="match status" value="1"/>
</dbReference>
<dbReference type="PANTHER" id="PTHR43447">
    <property type="entry name" value="ALPHA-AMYLASE"/>
    <property type="match status" value="1"/>
</dbReference>
<evidence type="ECO:0000256" key="4">
    <source>
        <dbReference type="ARBA" id="ARBA00022801"/>
    </source>
</evidence>
<keyword evidence="3" id="KW-0479">Metal-binding</keyword>
<comment type="caution">
    <text evidence="8">The sequence shown here is derived from an EMBL/GenBank/DDBJ whole genome shotgun (WGS) entry which is preliminary data.</text>
</comment>
<keyword evidence="6" id="KW-0326">Glycosidase</keyword>
<dbReference type="InterPro" id="IPR017853">
    <property type="entry name" value="GH"/>
</dbReference>
<dbReference type="GO" id="GO:0005509">
    <property type="term" value="F:calcium ion binding"/>
    <property type="evidence" value="ECO:0007669"/>
    <property type="project" value="InterPro"/>
</dbReference>
<evidence type="ECO:0000259" key="7">
    <source>
        <dbReference type="SMART" id="SM00642"/>
    </source>
</evidence>
<dbReference type="InterPro" id="IPR013776">
    <property type="entry name" value="A-amylase_thermo"/>
</dbReference>
<evidence type="ECO:0000313" key="9">
    <source>
        <dbReference type="Proteomes" id="UP001301958"/>
    </source>
</evidence>
<comment type="similarity">
    <text evidence="2">Belongs to the glycosyl hydrolase 13 family.</text>
</comment>
<evidence type="ECO:0000313" key="8">
    <source>
        <dbReference type="EMBL" id="KAK4226314.1"/>
    </source>
</evidence>
<comment type="cofactor">
    <cofactor evidence="1">
        <name>Ca(2+)</name>
        <dbReference type="ChEBI" id="CHEBI:29108"/>
    </cofactor>
</comment>
<dbReference type="Pfam" id="PF09154">
    <property type="entry name" value="Alpha-amy_C_pro"/>
    <property type="match status" value="1"/>
</dbReference>
<name>A0AAN7BMY8_9PEZI</name>
<dbReference type="NCBIfam" id="NF006969">
    <property type="entry name" value="PRK09441.1-2"/>
    <property type="match status" value="1"/>
</dbReference>
<keyword evidence="4" id="KW-0378">Hydrolase</keyword>
<dbReference type="SUPFAM" id="SSF51011">
    <property type="entry name" value="Glycosyl hydrolase domain"/>
    <property type="match status" value="1"/>
</dbReference>
<accession>A0AAN7BMY8</accession>
<dbReference type="InterPro" id="IPR006047">
    <property type="entry name" value="GH13_cat_dom"/>
</dbReference>
<organism evidence="8 9">
    <name type="scientific">Podospora fimiseda</name>
    <dbReference type="NCBI Taxonomy" id="252190"/>
    <lineage>
        <taxon>Eukaryota</taxon>
        <taxon>Fungi</taxon>
        <taxon>Dikarya</taxon>
        <taxon>Ascomycota</taxon>
        <taxon>Pezizomycotina</taxon>
        <taxon>Sordariomycetes</taxon>
        <taxon>Sordariomycetidae</taxon>
        <taxon>Sordariales</taxon>
        <taxon>Podosporaceae</taxon>
        <taxon>Podospora</taxon>
    </lineage>
</organism>
<reference evidence="8" key="1">
    <citation type="journal article" date="2023" name="Mol. Phylogenet. Evol.">
        <title>Genome-scale phylogeny and comparative genomics of the fungal order Sordariales.</title>
        <authorList>
            <person name="Hensen N."/>
            <person name="Bonometti L."/>
            <person name="Westerberg I."/>
            <person name="Brannstrom I.O."/>
            <person name="Guillou S."/>
            <person name="Cros-Aarteil S."/>
            <person name="Calhoun S."/>
            <person name="Haridas S."/>
            <person name="Kuo A."/>
            <person name="Mondo S."/>
            <person name="Pangilinan J."/>
            <person name="Riley R."/>
            <person name="LaButti K."/>
            <person name="Andreopoulos B."/>
            <person name="Lipzen A."/>
            <person name="Chen C."/>
            <person name="Yan M."/>
            <person name="Daum C."/>
            <person name="Ng V."/>
            <person name="Clum A."/>
            <person name="Steindorff A."/>
            <person name="Ohm R.A."/>
            <person name="Martin F."/>
            <person name="Silar P."/>
            <person name="Natvig D.O."/>
            <person name="Lalanne C."/>
            <person name="Gautier V."/>
            <person name="Ament-Velasquez S.L."/>
            <person name="Kruys A."/>
            <person name="Hutchinson M.I."/>
            <person name="Powell A.J."/>
            <person name="Barry K."/>
            <person name="Miller A.N."/>
            <person name="Grigoriev I.V."/>
            <person name="Debuchy R."/>
            <person name="Gladieux P."/>
            <person name="Hiltunen Thoren M."/>
            <person name="Johannesson H."/>
        </authorList>
    </citation>
    <scope>NUCLEOTIDE SEQUENCE</scope>
    <source>
        <strain evidence="8">CBS 990.96</strain>
    </source>
</reference>
<gene>
    <name evidence="8" type="ORF">QBC38DRAFT_233998</name>
</gene>
<sequence length="576" mass="65186">MTSFLNLPSPPLPPPLLTLQKAATRQEPGSGYSTNLRPLRTRLTPATAHLPNPFIPPPTTQNQLMIQGFEWYLPFPTKENPTTHWQRLKSLVPFLSQLGTTHLWIPPACKASVPDGNGYDIYDLYDLGEFDQKGCTQTKWGTKQQLVDLTATAKENGVKILFDTVLNHKAGADIKESTFATKMDPKDRMKPLEEKREVQVWTGFDFVGGKREEYSGMKWRKEHFTGVDYDDLSKENGVFKLEGKEWKDDVDEELGNYDFLMFADVDHGHAEVREDLFRWIDWLGKESGLNLGGLRMDAIKHYSFRFLKDFLMHVQVDVGKDWFIVGEYWRVDSEFLARVIEYMDHRLSLFDVQLVHNFSEISMMGERGDLRKVLDDALVVWKPENVVTFVVNHDTQAGQSLETPVAPFFIPIAYALLLLRANTGLPCVFWSDLFGSFTKYPNLDHGIPLPVVPPTSGGKVLPKMMLARKLWAYGPQHDYFNCQNCVGFTRLGHPSQSGGNGLAVVITNAWEYASKKMFVGTQHAGEVWTDLLKWCPGQVVIDSEGWGVFSVGHQSVSVWVNINAQGRGIVDVLGLQ</sequence>
<feature type="domain" description="Glycosyl hydrolase family 13 catalytic" evidence="7">
    <location>
        <begin position="63"/>
        <end position="468"/>
    </location>
</feature>
<dbReference type="Gene3D" id="2.60.40.1180">
    <property type="entry name" value="Golgi alpha-mannosidase II"/>
    <property type="match status" value="1"/>
</dbReference>
<dbReference type="EMBL" id="MU865350">
    <property type="protein sequence ID" value="KAK4226314.1"/>
    <property type="molecule type" value="Genomic_DNA"/>
</dbReference>
<dbReference type="CDD" id="cd11318">
    <property type="entry name" value="AmyAc_bac_fung_AmyA"/>
    <property type="match status" value="1"/>
</dbReference>
<evidence type="ECO:0000256" key="1">
    <source>
        <dbReference type="ARBA" id="ARBA00001913"/>
    </source>
</evidence>
<dbReference type="NCBIfam" id="NF006968">
    <property type="entry name" value="PRK09441.1-1"/>
    <property type="match status" value="1"/>
</dbReference>
<keyword evidence="9" id="KW-1185">Reference proteome</keyword>
<protein>
    <submittedName>
        <fullName evidence="8">Alpha-amylase</fullName>
    </submittedName>
</protein>
<dbReference type="Pfam" id="PF00128">
    <property type="entry name" value="Alpha-amylase"/>
    <property type="match status" value="1"/>
</dbReference>
<dbReference type="InterPro" id="IPR015237">
    <property type="entry name" value="Alpha-amylase_C_pro"/>
</dbReference>
<evidence type="ECO:0000256" key="6">
    <source>
        <dbReference type="ARBA" id="ARBA00023295"/>
    </source>
</evidence>